<sequence>MSLALLALIFLVSSSLSDAVIYKSTGGEVVIPPGSAADLITAITWKHNEDIAMEWYGGEPSAFRQFNGCTTLNTLTGELTISGLTREHSGSYTAEINNKVAGTTEVRVISPVPTPTVSMWCDAEMTYCTLTCEGNTTDPELVTYSWQIPDAHNYSKGHQVNIMKEDSEPWFRCEMQNPISSETSENFSNPFLFGNRMVTIILIPCIILLLIGLVVGICIYSKCKFKKTYSPTKKEEIEIKVHSSETPESNNHTAYSPMRKDEIELTVHSPETPESNNQTENTELREVSCNGAVPSLSTEETSALIPQTSSVVPDVSRRTETSSKKEKETQALIHRSGTPESNDETGQLQDTKLHIEDTKLQKQNTN</sequence>
<evidence type="ECO:0000256" key="4">
    <source>
        <dbReference type="ARBA" id="ARBA00023180"/>
    </source>
</evidence>
<feature type="region of interest" description="Disordered" evidence="5">
    <location>
        <begin position="240"/>
        <end position="259"/>
    </location>
</feature>
<dbReference type="PANTHER" id="PTHR12080">
    <property type="entry name" value="SIGNALING LYMPHOCYTIC ACTIVATION MOLECULE"/>
    <property type="match status" value="1"/>
</dbReference>
<feature type="transmembrane region" description="Helical" evidence="6">
    <location>
        <begin position="197"/>
        <end position="220"/>
    </location>
</feature>
<keyword evidence="6" id="KW-1133">Transmembrane helix</keyword>
<organism evidence="8 9">
    <name type="scientific">Acanthochromis polyacanthus</name>
    <name type="common">spiny chromis</name>
    <dbReference type="NCBI Taxonomy" id="80966"/>
    <lineage>
        <taxon>Eukaryota</taxon>
        <taxon>Metazoa</taxon>
        <taxon>Chordata</taxon>
        <taxon>Craniata</taxon>
        <taxon>Vertebrata</taxon>
        <taxon>Euteleostomi</taxon>
        <taxon>Actinopterygii</taxon>
        <taxon>Neopterygii</taxon>
        <taxon>Teleostei</taxon>
        <taxon>Neoteleostei</taxon>
        <taxon>Acanthomorphata</taxon>
        <taxon>Ovalentaria</taxon>
        <taxon>Pomacentridae</taxon>
        <taxon>Acanthochromis</taxon>
    </lineage>
</organism>
<evidence type="ECO:0000313" key="8">
    <source>
        <dbReference type="Ensembl" id="ENSAPOP00000004414.1"/>
    </source>
</evidence>
<evidence type="ECO:0000256" key="2">
    <source>
        <dbReference type="ARBA" id="ARBA00022729"/>
    </source>
</evidence>
<feature type="compositionally biased region" description="Polar residues" evidence="5">
    <location>
        <begin position="296"/>
        <end position="311"/>
    </location>
</feature>
<evidence type="ECO:0000313" key="9">
    <source>
        <dbReference type="Proteomes" id="UP000257200"/>
    </source>
</evidence>
<dbReference type="InParanoid" id="A0A3Q1EL15"/>
<evidence type="ECO:0000256" key="7">
    <source>
        <dbReference type="SAM" id="SignalP"/>
    </source>
</evidence>
<dbReference type="Proteomes" id="UP000257200">
    <property type="component" value="Unplaced"/>
</dbReference>
<feature type="signal peptide" evidence="7">
    <location>
        <begin position="1"/>
        <end position="19"/>
    </location>
</feature>
<keyword evidence="2 7" id="KW-0732">Signal</keyword>
<keyword evidence="6" id="KW-0812">Transmembrane</keyword>
<accession>A0A3Q1EL15</accession>
<keyword evidence="4" id="KW-0325">Glycoprotein</keyword>
<dbReference type="InterPro" id="IPR036179">
    <property type="entry name" value="Ig-like_dom_sf"/>
</dbReference>
<dbReference type="Gene3D" id="2.60.40.10">
    <property type="entry name" value="Immunoglobulins"/>
    <property type="match status" value="2"/>
</dbReference>
<dbReference type="PANTHER" id="PTHR12080:SF134">
    <property type="entry name" value="CD48 ANTIGEN"/>
    <property type="match status" value="1"/>
</dbReference>
<dbReference type="GeneTree" id="ENSGT00610000086518"/>
<feature type="compositionally biased region" description="Basic and acidic residues" evidence="5">
    <location>
        <begin position="315"/>
        <end position="329"/>
    </location>
</feature>
<dbReference type="SUPFAM" id="SSF48726">
    <property type="entry name" value="Immunoglobulin"/>
    <property type="match status" value="1"/>
</dbReference>
<evidence type="ECO:0000256" key="6">
    <source>
        <dbReference type="SAM" id="Phobius"/>
    </source>
</evidence>
<dbReference type="Ensembl" id="ENSAPOT00000010092.1">
    <property type="protein sequence ID" value="ENSAPOP00000004414.1"/>
    <property type="gene ID" value="ENSAPOG00000006008.1"/>
</dbReference>
<feature type="chain" id="PRO_5018583832" evidence="7">
    <location>
        <begin position="20"/>
        <end position="366"/>
    </location>
</feature>
<feature type="region of interest" description="Disordered" evidence="5">
    <location>
        <begin position="296"/>
        <end position="366"/>
    </location>
</feature>
<dbReference type="AlphaFoldDB" id="A0A3Q1EL15"/>
<dbReference type="InterPro" id="IPR013783">
    <property type="entry name" value="Ig-like_fold"/>
</dbReference>
<evidence type="ECO:0000256" key="5">
    <source>
        <dbReference type="SAM" id="MobiDB-lite"/>
    </source>
</evidence>
<name>A0A3Q1EL15_9TELE</name>
<proteinExistence type="predicted"/>
<protein>
    <submittedName>
        <fullName evidence="8">Carcinoembryonic antigen-related cell adhesion molecule 2-like</fullName>
    </submittedName>
</protein>
<reference evidence="8" key="2">
    <citation type="submission" date="2025-09" db="UniProtKB">
        <authorList>
            <consortium name="Ensembl"/>
        </authorList>
    </citation>
    <scope>IDENTIFICATION</scope>
</reference>
<keyword evidence="9" id="KW-1185">Reference proteome</keyword>
<comment type="subcellular location">
    <subcellularLocation>
        <location evidence="1">Membrane</location>
    </subcellularLocation>
</comment>
<dbReference type="STRING" id="80966.ENSAPOP00000004414"/>
<keyword evidence="3 6" id="KW-0472">Membrane</keyword>
<evidence type="ECO:0000256" key="3">
    <source>
        <dbReference type="ARBA" id="ARBA00023136"/>
    </source>
</evidence>
<feature type="compositionally biased region" description="Polar residues" evidence="5">
    <location>
        <begin position="338"/>
        <end position="350"/>
    </location>
</feature>
<reference evidence="8" key="1">
    <citation type="submission" date="2025-08" db="UniProtKB">
        <authorList>
            <consortium name="Ensembl"/>
        </authorList>
    </citation>
    <scope>IDENTIFICATION</scope>
</reference>
<feature type="compositionally biased region" description="Basic and acidic residues" evidence="5">
    <location>
        <begin position="351"/>
        <end position="360"/>
    </location>
</feature>
<evidence type="ECO:0000256" key="1">
    <source>
        <dbReference type="ARBA" id="ARBA00004370"/>
    </source>
</evidence>
<dbReference type="InterPro" id="IPR015631">
    <property type="entry name" value="CD2/SLAM_rcpt"/>
</dbReference>
<dbReference type="GO" id="GO:0016020">
    <property type="term" value="C:membrane"/>
    <property type="evidence" value="ECO:0007669"/>
    <property type="project" value="UniProtKB-SubCell"/>
</dbReference>